<proteinExistence type="predicted"/>
<protein>
    <recommendedName>
        <fullName evidence="2">Peptidase M15C domain-containing protein</fullName>
    </recommendedName>
</protein>
<dbReference type="Pfam" id="PF13539">
    <property type="entry name" value="Peptidase_M15_4"/>
    <property type="match status" value="1"/>
</dbReference>
<gene>
    <name evidence="3" type="ORF">BBN63_00395</name>
</gene>
<evidence type="ECO:0000259" key="2">
    <source>
        <dbReference type="Pfam" id="PF13539"/>
    </source>
</evidence>
<evidence type="ECO:0000313" key="4">
    <source>
        <dbReference type="Proteomes" id="UP000189677"/>
    </source>
</evidence>
<dbReference type="Gene3D" id="3.30.1380.10">
    <property type="match status" value="1"/>
</dbReference>
<dbReference type="EMBL" id="CP018047">
    <property type="protein sequence ID" value="AQU64953.1"/>
    <property type="molecule type" value="Genomic_DNA"/>
</dbReference>
<accession>A0A1U9QLT5</accession>
<dbReference type="KEGG" id="snw:BBN63_00395"/>
<evidence type="ECO:0000256" key="1">
    <source>
        <dbReference type="SAM" id="MobiDB-lite"/>
    </source>
</evidence>
<feature type="region of interest" description="Disordered" evidence="1">
    <location>
        <begin position="178"/>
        <end position="200"/>
    </location>
</feature>
<dbReference type="SUPFAM" id="SSF55166">
    <property type="entry name" value="Hedgehog/DD-peptidase"/>
    <property type="match status" value="1"/>
</dbReference>
<dbReference type="InterPro" id="IPR039561">
    <property type="entry name" value="Peptidase_M15C"/>
</dbReference>
<feature type="domain" description="Peptidase M15C" evidence="2">
    <location>
        <begin position="100"/>
        <end position="171"/>
    </location>
</feature>
<reference evidence="3 4" key="1">
    <citation type="submission" date="2016-11" db="EMBL/GenBank/DDBJ databases">
        <title>Complete genome sequence of Streptomyces niveus SCSIO 3406.</title>
        <authorList>
            <person name="Zhu Q."/>
            <person name="Cheng W."/>
            <person name="Song Y."/>
            <person name="Li Q."/>
            <person name="Ju J."/>
        </authorList>
    </citation>
    <scope>NUCLEOTIDE SEQUENCE [LARGE SCALE GENOMIC DNA]</scope>
    <source>
        <strain evidence="3 4">SCSIO 3406</strain>
    </source>
</reference>
<dbReference type="Proteomes" id="UP000189677">
    <property type="component" value="Chromosome"/>
</dbReference>
<sequence>MIETSMWREGCPATRESLRRLEINYIDFAGETQRGVLVVNADIAENVSRIFTRLFHERFPIYRMQPVEAYEGDNKASLEDNNTAAYNCRRPNQINAPLKESPHANGRAIDINPLQNPWIDLRCKCWSPSDQYAERTPGQGVILEGGLVWQTFIDEGWVWQNIKVPDYMHFDTGYPSIPVTGNKPSPTASVGPPPSPSPST</sequence>
<name>A0A1U9QLT5_STRNV</name>
<keyword evidence="4" id="KW-1185">Reference proteome</keyword>
<dbReference type="InterPro" id="IPR009045">
    <property type="entry name" value="Zn_M74/Hedgehog-like"/>
</dbReference>
<dbReference type="RefSeq" id="WP_237285118.1">
    <property type="nucleotide sequence ID" value="NZ_CP018047.1"/>
</dbReference>
<feature type="compositionally biased region" description="Pro residues" evidence="1">
    <location>
        <begin position="191"/>
        <end position="200"/>
    </location>
</feature>
<organism evidence="3 4">
    <name type="scientific">Streptomyces niveus</name>
    <name type="common">Streptomyces spheroides</name>
    <dbReference type="NCBI Taxonomy" id="193462"/>
    <lineage>
        <taxon>Bacteria</taxon>
        <taxon>Bacillati</taxon>
        <taxon>Actinomycetota</taxon>
        <taxon>Actinomycetes</taxon>
        <taxon>Kitasatosporales</taxon>
        <taxon>Streptomycetaceae</taxon>
        <taxon>Streptomyces</taxon>
    </lineage>
</organism>
<evidence type="ECO:0000313" key="3">
    <source>
        <dbReference type="EMBL" id="AQU64953.1"/>
    </source>
</evidence>
<dbReference type="GO" id="GO:0008233">
    <property type="term" value="F:peptidase activity"/>
    <property type="evidence" value="ECO:0007669"/>
    <property type="project" value="InterPro"/>
</dbReference>
<dbReference type="AlphaFoldDB" id="A0A1U9QLT5"/>